<gene>
    <name evidence="2" type="ORF">DM02DRAFT_635151</name>
</gene>
<keyword evidence="3" id="KW-1185">Reference proteome</keyword>
<evidence type="ECO:0000313" key="3">
    <source>
        <dbReference type="Proteomes" id="UP000244855"/>
    </source>
</evidence>
<organism evidence="2 3">
    <name type="scientific">Periconia macrospinosa</name>
    <dbReference type="NCBI Taxonomy" id="97972"/>
    <lineage>
        <taxon>Eukaryota</taxon>
        <taxon>Fungi</taxon>
        <taxon>Dikarya</taxon>
        <taxon>Ascomycota</taxon>
        <taxon>Pezizomycotina</taxon>
        <taxon>Dothideomycetes</taxon>
        <taxon>Pleosporomycetidae</taxon>
        <taxon>Pleosporales</taxon>
        <taxon>Massarineae</taxon>
        <taxon>Periconiaceae</taxon>
        <taxon>Periconia</taxon>
    </lineage>
</organism>
<evidence type="ECO:0000313" key="2">
    <source>
        <dbReference type="EMBL" id="PVH92699.1"/>
    </source>
</evidence>
<feature type="compositionally biased region" description="Acidic residues" evidence="1">
    <location>
        <begin position="52"/>
        <end position="87"/>
    </location>
</feature>
<dbReference type="EMBL" id="KZ805656">
    <property type="protein sequence ID" value="PVH92699.1"/>
    <property type="molecule type" value="Genomic_DNA"/>
</dbReference>
<dbReference type="Proteomes" id="UP000244855">
    <property type="component" value="Unassembled WGS sequence"/>
</dbReference>
<name>A0A2V1D4X1_9PLEO</name>
<sequence>MALIAWIVMKLGINAPHPPSIVCYPKRPRKLPRALLWVWKLRWRWRSRKDNDDSETDDDVDEEVAEEVVEEVEEEEEEDEEDEEDNVIEVPPPAPKRLAIRCCWRPHLRSPLTIDEEPRWASEEDVVV</sequence>
<reference evidence="2 3" key="1">
    <citation type="journal article" date="2018" name="Sci. Rep.">
        <title>Comparative genomics provides insights into the lifestyle and reveals functional heterogeneity of dark septate endophytic fungi.</title>
        <authorList>
            <person name="Knapp D.G."/>
            <person name="Nemeth J.B."/>
            <person name="Barry K."/>
            <person name="Hainaut M."/>
            <person name="Henrissat B."/>
            <person name="Johnson J."/>
            <person name="Kuo A."/>
            <person name="Lim J.H.P."/>
            <person name="Lipzen A."/>
            <person name="Nolan M."/>
            <person name="Ohm R.A."/>
            <person name="Tamas L."/>
            <person name="Grigoriev I.V."/>
            <person name="Spatafora J.W."/>
            <person name="Nagy L.G."/>
            <person name="Kovacs G.M."/>
        </authorList>
    </citation>
    <scope>NUCLEOTIDE SEQUENCE [LARGE SCALE GENOMIC DNA]</scope>
    <source>
        <strain evidence="2 3">DSE2036</strain>
    </source>
</reference>
<dbReference type="AlphaFoldDB" id="A0A2V1D4X1"/>
<proteinExistence type="predicted"/>
<accession>A0A2V1D4X1</accession>
<protein>
    <submittedName>
        <fullName evidence="2">Uncharacterized protein</fullName>
    </submittedName>
</protein>
<feature type="region of interest" description="Disordered" evidence="1">
    <location>
        <begin position="48"/>
        <end position="91"/>
    </location>
</feature>
<evidence type="ECO:0000256" key="1">
    <source>
        <dbReference type="SAM" id="MobiDB-lite"/>
    </source>
</evidence>